<dbReference type="EMBL" id="GG662530">
    <property type="protein sequence ID" value="EAR82982.2"/>
    <property type="molecule type" value="Genomic_DNA"/>
</dbReference>
<evidence type="ECO:0000313" key="5">
    <source>
        <dbReference type="Proteomes" id="UP000009168"/>
    </source>
</evidence>
<dbReference type="InterPro" id="IPR000719">
    <property type="entry name" value="Prot_kinase_dom"/>
</dbReference>
<dbReference type="SMART" id="SM00698">
    <property type="entry name" value="MORN"/>
    <property type="match status" value="14"/>
</dbReference>
<dbReference type="Gene3D" id="3.30.200.20">
    <property type="entry name" value="Phosphorylase Kinase, domain 1"/>
    <property type="match status" value="1"/>
</dbReference>
<keyword evidence="1" id="KW-0677">Repeat</keyword>
<dbReference type="eggNOG" id="KOG0229">
    <property type="taxonomic scope" value="Eukaryota"/>
</dbReference>
<feature type="region of interest" description="Disordered" evidence="2">
    <location>
        <begin position="438"/>
        <end position="509"/>
    </location>
</feature>
<feature type="region of interest" description="Disordered" evidence="2">
    <location>
        <begin position="522"/>
        <end position="555"/>
    </location>
</feature>
<gene>
    <name evidence="4" type="ORF">TTHERM_01044720</name>
</gene>
<dbReference type="PANTHER" id="PTHR43215:SF14">
    <property type="entry name" value="RADIAL SPOKE HEAD 1 HOMOLOG"/>
    <property type="match status" value="1"/>
</dbReference>
<dbReference type="InterPro" id="IPR003409">
    <property type="entry name" value="MORN"/>
</dbReference>
<evidence type="ECO:0000313" key="4">
    <source>
        <dbReference type="EMBL" id="EAR82982.2"/>
    </source>
</evidence>
<dbReference type="SUPFAM" id="SSF56112">
    <property type="entry name" value="Protein kinase-like (PK-like)"/>
    <property type="match status" value="1"/>
</dbReference>
<sequence length="963" mass="112130">MQSFQIKRKIQLIKYNLFFASETSFCVDLDQYIRQEKIAIKLNKKITLQQLLQREQKQYIGYCQDMEIEQLRPYQVDYDKFKTHFEFIENGTSIAFGDYKVMKNVETGQLVLIKPQETNSLQETEELLTTIQDINIRLNQCPYFLQFLGFTEVPPEDRITELNSSGRKLNQSVDQNLIYLVFEYFKDTIEQLWPTISRSGEEKVEELLKRLSVSMTQSFATLELIGQAHTDVSLQNIICYKSETDGLHHFKLIYSQYTTSAFRQVMDFQQNQSNYFLAPEIREKLDSKVRSSTGLDPQKIDVYAFGQMVLFLANFKDESLDMNMKQNLRDPAFITKLLSFVKNNYSHEFYYLINQMIDNDNHKRPTFQMISFRLQHINFYKTADDRNWGTNYSNQGNGSNSKVISPQLQSQLNHLEKKPLIERAQEIRQEIFSTKRNLNGENNHLPYRRHDRSVSHNQNISNYNGASKYGNGSQISYFTPGRLNHQKKTSNQLTPGSQQRFSYSPVSHSPYQRRINNVSVHPNQAGSNIYQSQYGHGFRTDNQSNYSRQSPYNNQSKSKMYNQELYNQEFFEKMLQELEKSLIIDDNLNLKTDVVRKEYQDGSVYIGEIGFNELGQEVRQGKGIYYYKNFDGNKIYTQLIPLSQFGEVYAGDWKNNLFDGNGVYLFSSGERYEGQLQEGQKSGKGTYFYSNGNQYEGDWYDDMKNGYGHFYFNNIGERYEGEFQNGQRHGHGTYVFSNGDIFIGQWYFGEKNGKGEVQFVDGSKFEGEWKANQPNGYGKMLYQNGDIYEGNFTCGIKEGEGIYIHKMANSKYQGTFKVDEPQGYGQFLYANNDVYEGEIKSGQRHGRGVYTYINGDKYEGEWKFDKKSGYGVFSFSDGSLYEGQWSMGQIKGQGQMQYGNGDYYKGEWLKDKKHGKGYYKWATGDSYKGDWRNDKMNGKGIFISRTGQTFSGMWNDNKLVAKI</sequence>
<dbReference type="Pfam" id="PF02493">
    <property type="entry name" value="MORN"/>
    <property type="match status" value="13"/>
</dbReference>
<dbReference type="Pfam" id="PF00069">
    <property type="entry name" value="Pkinase"/>
    <property type="match status" value="1"/>
</dbReference>
<dbReference type="HOGENOM" id="CLU_322524_0_0_1"/>
<dbReference type="AlphaFoldDB" id="Q22CE7"/>
<keyword evidence="5" id="KW-1185">Reference proteome</keyword>
<dbReference type="Proteomes" id="UP000009168">
    <property type="component" value="Unassembled WGS sequence"/>
</dbReference>
<dbReference type="SUPFAM" id="SSF82185">
    <property type="entry name" value="Histone H3 K4-specific methyltransferase SET7/9 N-terminal domain"/>
    <property type="match status" value="4"/>
</dbReference>
<dbReference type="OrthoDB" id="270720at2759"/>
<evidence type="ECO:0000259" key="3">
    <source>
        <dbReference type="PROSITE" id="PS50011"/>
    </source>
</evidence>
<reference evidence="5" key="1">
    <citation type="journal article" date="2006" name="PLoS Biol.">
        <title>Macronuclear genome sequence of the ciliate Tetrahymena thermophila, a model eukaryote.</title>
        <authorList>
            <person name="Eisen J.A."/>
            <person name="Coyne R.S."/>
            <person name="Wu M."/>
            <person name="Wu D."/>
            <person name="Thiagarajan M."/>
            <person name="Wortman J.R."/>
            <person name="Badger J.H."/>
            <person name="Ren Q."/>
            <person name="Amedeo P."/>
            <person name="Jones K.M."/>
            <person name="Tallon L.J."/>
            <person name="Delcher A.L."/>
            <person name="Salzberg S.L."/>
            <person name="Silva J.C."/>
            <person name="Haas B.J."/>
            <person name="Majoros W.H."/>
            <person name="Farzad M."/>
            <person name="Carlton J.M."/>
            <person name="Smith R.K. Jr."/>
            <person name="Garg J."/>
            <person name="Pearlman R.E."/>
            <person name="Karrer K.M."/>
            <person name="Sun L."/>
            <person name="Manning G."/>
            <person name="Elde N.C."/>
            <person name="Turkewitz A.P."/>
            <person name="Asai D.J."/>
            <person name="Wilkes D.E."/>
            <person name="Wang Y."/>
            <person name="Cai H."/>
            <person name="Collins K."/>
            <person name="Stewart B.A."/>
            <person name="Lee S.R."/>
            <person name="Wilamowska K."/>
            <person name="Weinberg Z."/>
            <person name="Ruzzo W.L."/>
            <person name="Wloga D."/>
            <person name="Gaertig J."/>
            <person name="Frankel J."/>
            <person name="Tsao C.-C."/>
            <person name="Gorovsky M.A."/>
            <person name="Keeling P.J."/>
            <person name="Waller R.F."/>
            <person name="Patron N.J."/>
            <person name="Cherry J.M."/>
            <person name="Stover N.A."/>
            <person name="Krieger C.J."/>
            <person name="del Toro C."/>
            <person name="Ryder H.F."/>
            <person name="Williamson S.C."/>
            <person name="Barbeau R.A."/>
            <person name="Hamilton E.P."/>
            <person name="Orias E."/>
        </authorList>
    </citation>
    <scope>NUCLEOTIDE SEQUENCE [LARGE SCALE GENOMIC DNA]</scope>
    <source>
        <strain evidence="5">SB210</strain>
    </source>
</reference>
<dbReference type="SMART" id="SM00220">
    <property type="entry name" value="S_TKc"/>
    <property type="match status" value="1"/>
</dbReference>
<dbReference type="GeneID" id="7842180"/>
<feature type="domain" description="Protein kinase" evidence="3">
    <location>
        <begin position="85"/>
        <end position="379"/>
    </location>
</feature>
<dbReference type="GO" id="GO:0005829">
    <property type="term" value="C:cytosol"/>
    <property type="evidence" value="ECO:0007669"/>
    <property type="project" value="TreeGrafter"/>
</dbReference>
<dbReference type="Gene3D" id="2.20.110.10">
    <property type="entry name" value="Histone H3 K4-specific methyltransferase SET7/9 N-terminal domain"/>
    <property type="match status" value="5"/>
</dbReference>
<dbReference type="Gene3D" id="1.10.510.10">
    <property type="entry name" value="Transferase(Phosphotransferase) domain 1"/>
    <property type="match status" value="1"/>
</dbReference>
<dbReference type="PROSITE" id="PS50011">
    <property type="entry name" value="PROTEIN_KINASE_DOM"/>
    <property type="match status" value="1"/>
</dbReference>
<dbReference type="KEGG" id="tet:TTHERM_01044720"/>
<protein>
    <submittedName>
        <fullName evidence="4">MORN motif protein</fullName>
    </submittedName>
</protein>
<proteinExistence type="predicted"/>
<feature type="compositionally biased region" description="Polar residues" evidence="2">
    <location>
        <begin position="455"/>
        <end position="477"/>
    </location>
</feature>
<dbReference type="PANTHER" id="PTHR43215">
    <property type="entry name" value="RADIAL SPOKE HEAD 1 HOMOLOG"/>
    <property type="match status" value="1"/>
</dbReference>
<dbReference type="GO" id="GO:0004672">
    <property type="term" value="F:protein kinase activity"/>
    <property type="evidence" value="ECO:0007669"/>
    <property type="project" value="InterPro"/>
</dbReference>
<dbReference type="GO" id="GO:0005524">
    <property type="term" value="F:ATP binding"/>
    <property type="evidence" value="ECO:0007669"/>
    <property type="project" value="InterPro"/>
</dbReference>
<dbReference type="InParanoid" id="Q22CE7"/>
<name>Q22CE7_TETTS</name>
<evidence type="ECO:0000256" key="2">
    <source>
        <dbReference type="SAM" id="MobiDB-lite"/>
    </source>
</evidence>
<feature type="compositionally biased region" description="Polar residues" evidence="2">
    <location>
        <begin position="489"/>
        <end position="509"/>
    </location>
</feature>
<evidence type="ECO:0000256" key="1">
    <source>
        <dbReference type="ARBA" id="ARBA00022737"/>
    </source>
</evidence>
<accession>Q22CE7</accession>
<dbReference type="RefSeq" id="XP_001030645.2">
    <property type="nucleotide sequence ID" value="XM_001030645.2"/>
</dbReference>
<organism evidence="4 5">
    <name type="scientific">Tetrahymena thermophila (strain SB210)</name>
    <dbReference type="NCBI Taxonomy" id="312017"/>
    <lineage>
        <taxon>Eukaryota</taxon>
        <taxon>Sar</taxon>
        <taxon>Alveolata</taxon>
        <taxon>Ciliophora</taxon>
        <taxon>Intramacronucleata</taxon>
        <taxon>Oligohymenophorea</taxon>
        <taxon>Hymenostomatida</taxon>
        <taxon>Tetrahymenina</taxon>
        <taxon>Tetrahymenidae</taxon>
        <taxon>Tetrahymena</taxon>
    </lineage>
</organism>
<dbReference type="eggNOG" id="KOG0231">
    <property type="taxonomic scope" value="Eukaryota"/>
</dbReference>
<dbReference type="InterPro" id="IPR011009">
    <property type="entry name" value="Kinase-like_dom_sf"/>
</dbReference>